<dbReference type="Gene3D" id="1.10.10.10">
    <property type="entry name" value="Winged helix-like DNA-binding domain superfamily/Winged helix DNA-binding domain"/>
    <property type="match status" value="1"/>
</dbReference>
<name>A0A834UBE4_VESPE</name>
<dbReference type="Gene3D" id="2.40.50.140">
    <property type="entry name" value="Nucleic acid-binding proteins"/>
    <property type="match status" value="1"/>
</dbReference>
<comment type="subcellular location">
    <subcellularLocation>
        <location evidence="1">Nucleus</location>
    </subcellularLocation>
</comment>
<evidence type="ECO:0000256" key="3">
    <source>
        <dbReference type="ARBA" id="ARBA00023125"/>
    </source>
</evidence>
<dbReference type="EMBL" id="JACSDY010000004">
    <property type="protein sequence ID" value="KAF7429136.1"/>
    <property type="molecule type" value="Genomic_DNA"/>
</dbReference>
<evidence type="ECO:0000256" key="2">
    <source>
        <dbReference type="ARBA" id="ARBA00007815"/>
    </source>
</evidence>
<dbReference type="InterPro" id="IPR040260">
    <property type="entry name" value="RFA2-like"/>
</dbReference>
<dbReference type="Pfam" id="PF08784">
    <property type="entry name" value="RPA_C"/>
    <property type="match status" value="1"/>
</dbReference>
<dbReference type="GO" id="GO:0005662">
    <property type="term" value="C:DNA replication factor A complex"/>
    <property type="evidence" value="ECO:0007669"/>
    <property type="project" value="TreeGrafter"/>
</dbReference>
<keyword evidence="7" id="KW-1185">Reference proteome</keyword>
<accession>A0A834UBE4</accession>
<evidence type="ECO:0000259" key="5">
    <source>
        <dbReference type="Pfam" id="PF08784"/>
    </source>
</evidence>
<reference evidence="6" key="1">
    <citation type="journal article" date="2020" name="G3 (Bethesda)">
        <title>High-Quality Assemblies for Three Invasive Social Wasps from the &lt;i&gt;Vespula&lt;/i&gt; Genus.</title>
        <authorList>
            <person name="Harrop T.W.R."/>
            <person name="Guhlin J."/>
            <person name="McLaughlin G.M."/>
            <person name="Permina E."/>
            <person name="Stockwell P."/>
            <person name="Gilligan J."/>
            <person name="Le Lec M.F."/>
            <person name="Gruber M.A.M."/>
            <person name="Quinn O."/>
            <person name="Lovegrove M."/>
            <person name="Duncan E.J."/>
            <person name="Remnant E.J."/>
            <person name="Van Eeckhoven J."/>
            <person name="Graham B."/>
            <person name="Knapp R.A."/>
            <person name="Langford K.W."/>
            <person name="Kronenberg Z."/>
            <person name="Press M.O."/>
            <person name="Eacker S.M."/>
            <person name="Wilson-Rankin E.E."/>
            <person name="Purcell J."/>
            <person name="Lester P.J."/>
            <person name="Dearden P.K."/>
        </authorList>
    </citation>
    <scope>NUCLEOTIDE SEQUENCE</scope>
    <source>
        <strain evidence="6">Volc-1</strain>
    </source>
</reference>
<feature type="domain" description="Replication protein A C-terminal" evidence="5">
    <location>
        <begin position="158"/>
        <end position="233"/>
    </location>
</feature>
<comment type="caution">
    <text evidence="6">The sequence shown here is derived from an EMBL/GenBank/DDBJ whole genome shotgun (WGS) entry which is preliminary data.</text>
</comment>
<sequence length="241" mass="26940">MSEVGGFLNESISYIDENEKKTNRSKRINNIVPLMICHIINLKDQSDELSLWGLPVSIITIVGIVRHVEQTTTKITYDIEDETGTVTALSWLDADKQSVNPSLLEGNIYVRVHGTIRYYNGKQHILAISIVPIEDLSELTNHLLEVTYITLKAQEVTGVDIKVSNDERNVQSNTCNNMDPNQSAIFNIILAGSDTDCGIEKAVIKKCAPAHLESQIDTILEFLINEGHIYTTLTNDHFKTT</sequence>
<dbReference type="SUPFAM" id="SSF50249">
    <property type="entry name" value="Nucleic acid-binding proteins"/>
    <property type="match status" value="1"/>
</dbReference>
<dbReference type="CDD" id="cd04478">
    <property type="entry name" value="RPA2_DBD_D"/>
    <property type="match status" value="1"/>
</dbReference>
<dbReference type="GO" id="GO:0035861">
    <property type="term" value="C:site of double-strand break"/>
    <property type="evidence" value="ECO:0007669"/>
    <property type="project" value="TreeGrafter"/>
</dbReference>
<dbReference type="GO" id="GO:0000724">
    <property type="term" value="P:double-strand break repair via homologous recombination"/>
    <property type="evidence" value="ECO:0007669"/>
    <property type="project" value="TreeGrafter"/>
</dbReference>
<dbReference type="GO" id="GO:0003697">
    <property type="term" value="F:single-stranded DNA binding"/>
    <property type="evidence" value="ECO:0007669"/>
    <property type="project" value="TreeGrafter"/>
</dbReference>
<dbReference type="PANTHER" id="PTHR13989">
    <property type="entry name" value="REPLICATION PROTEIN A-RELATED"/>
    <property type="match status" value="1"/>
</dbReference>
<dbReference type="PANTHER" id="PTHR13989:SF16">
    <property type="entry name" value="REPLICATION PROTEIN A2"/>
    <property type="match status" value="1"/>
</dbReference>
<dbReference type="GO" id="GO:0000781">
    <property type="term" value="C:chromosome, telomeric region"/>
    <property type="evidence" value="ECO:0007669"/>
    <property type="project" value="TreeGrafter"/>
</dbReference>
<dbReference type="Proteomes" id="UP000600918">
    <property type="component" value="Unassembled WGS sequence"/>
</dbReference>
<evidence type="ECO:0000313" key="6">
    <source>
        <dbReference type="EMBL" id="KAF7429136.1"/>
    </source>
</evidence>
<dbReference type="InterPro" id="IPR012340">
    <property type="entry name" value="NA-bd_OB-fold"/>
</dbReference>
<evidence type="ECO:0000313" key="7">
    <source>
        <dbReference type="Proteomes" id="UP000600918"/>
    </source>
</evidence>
<dbReference type="InterPro" id="IPR036390">
    <property type="entry name" value="WH_DNA-bd_sf"/>
</dbReference>
<dbReference type="GO" id="GO:0006260">
    <property type="term" value="P:DNA replication"/>
    <property type="evidence" value="ECO:0007669"/>
    <property type="project" value="TreeGrafter"/>
</dbReference>
<dbReference type="SUPFAM" id="SSF46785">
    <property type="entry name" value="Winged helix' DNA-binding domain"/>
    <property type="match status" value="1"/>
</dbReference>
<dbReference type="InterPro" id="IPR014892">
    <property type="entry name" value="RPA_C"/>
</dbReference>
<dbReference type="InterPro" id="IPR036388">
    <property type="entry name" value="WH-like_DNA-bd_sf"/>
</dbReference>
<keyword evidence="4" id="KW-0539">Nucleus</keyword>
<evidence type="ECO:0000256" key="1">
    <source>
        <dbReference type="ARBA" id="ARBA00004123"/>
    </source>
</evidence>
<keyword evidence="3" id="KW-0238">DNA-binding</keyword>
<organism evidence="6 7">
    <name type="scientific">Vespula pensylvanica</name>
    <name type="common">Western yellow jacket</name>
    <name type="synonym">Wasp</name>
    <dbReference type="NCBI Taxonomy" id="30213"/>
    <lineage>
        <taxon>Eukaryota</taxon>
        <taxon>Metazoa</taxon>
        <taxon>Ecdysozoa</taxon>
        <taxon>Arthropoda</taxon>
        <taxon>Hexapoda</taxon>
        <taxon>Insecta</taxon>
        <taxon>Pterygota</taxon>
        <taxon>Neoptera</taxon>
        <taxon>Endopterygota</taxon>
        <taxon>Hymenoptera</taxon>
        <taxon>Apocrita</taxon>
        <taxon>Aculeata</taxon>
        <taxon>Vespoidea</taxon>
        <taxon>Vespidae</taxon>
        <taxon>Vespinae</taxon>
        <taxon>Vespula</taxon>
    </lineage>
</organism>
<protein>
    <recommendedName>
        <fullName evidence="5">Replication protein A C-terminal domain-containing protein</fullName>
    </recommendedName>
</protein>
<gene>
    <name evidence="6" type="ORF">H0235_005534</name>
</gene>
<comment type="similarity">
    <text evidence="2">Belongs to the replication factor A protein 2 family.</text>
</comment>
<proteinExistence type="inferred from homology"/>
<dbReference type="GO" id="GO:0006289">
    <property type="term" value="P:nucleotide-excision repair"/>
    <property type="evidence" value="ECO:0007669"/>
    <property type="project" value="TreeGrafter"/>
</dbReference>
<evidence type="ECO:0000256" key="4">
    <source>
        <dbReference type="ARBA" id="ARBA00023242"/>
    </source>
</evidence>
<dbReference type="AlphaFoldDB" id="A0A834UBE4"/>